<evidence type="ECO:0000256" key="1">
    <source>
        <dbReference type="SAM" id="MobiDB-lite"/>
    </source>
</evidence>
<feature type="compositionally biased region" description="Polar residues" evidence="1">
    <location>
        <begin position="98"/>
        <end position="125"/>
    </location>
</feature>
<dbReference type="GO" id="GO:0005198">
    <property type="term" value="F:structural molecule activity"/>
    <property type="evidence" value="ECO:0007669"/>
    <property type="project" value="InterPro"/>
</dbReference>
<reference evidence="3" key="1">
    <citation type="submission" date="2022-03" db="EMBL/GenBank/DDBJ databases">
        <authorList>
            <person name="Sayadi A."/>
        </authorList>
    </citation>
    <scope>NUCLEOTIDE SEQUENCE</scope>
</reference>
<evidence type="ECO:0000313" key="3">
    <source>
        <dbReference type="EMBL" id="CAH1977576.1"/>
    </source>
</evidence>
<dbReference type="Proteomes" id="UP001152888">
    <property type="component" value="Unassembled WGS sequence"/>
</dbReference>
<dbReference type="EMBL" id="CAKOFQ010006860">
    <property type="protein sequence ID" value="CAH1977576.1"/>
    <property type="molecule type" value="Genomic_DNA"/>
</dbReference>
<feature type="domain" description="Band 4.1 C-terminal" evidence="2">
    <location>
        <begin position="192"/>
        <end position="292"/>
    </location>
</feature>
<dbReference type="OrthoDB" id="6589456at2759"/>
<dbReference type="Pfam" id="PF05902">
    <property type="entry name" value="4_1_CTD"/>
    <property type="match status" value="1"/>
</dbReference>
<name>A0A9P0KQG0_ACAOB</name>
<evidence type="ECO:0000259" key="2">
    <source>
        <dbReference type="Pfam" id="PF05902"/>
    </source>
</evidence>
<feature type="compositionally biased region" description="Low complexity" evidence="1">
    <location>
        <begin position="135"/>
        <end position="145"/>
    </location>
</feature>
<dbReference type="GO" id="GO:0005856">
    <property type="term" value="C:cytoskeleton"/>
    <property type="evidence" value="ECO:0007669"/>
    <property type="project" value="InterPro"/>
</dbReference>
<dbReference type="GO" id="GO:0005886">
    <property type="term" value="C:plasma membrane"/>
    <property type="evidence" value="ECO:0007669"/>
    <property type="project" value="TreeGrafter"/>
</dbReference>
<comment type="caution">
    <text evidence="3">The sequence shown here is derived from an EMBL/GenBank/DDBJ whole genome shotgun (WGS) entry which is preliminary data.</text>
</comment>
<dbReference type="GO" id="GO:0003779">
    <property type="term" value="F:actin binding"/>
    <property type="evidence" value="ECO:0007669"/>
    <property type="project" value="InterPro"/>
</dbReference>
<dbReference type="InterPro" id="IPR008379">
    <property type="entry name" value="Band_4.1_C"/>
</dbReference>
<dbReference type="AlphaFoldDB" id="A0A9P0KQG0"/>
<gene>
    <name evidence="3" type="ORF">ACAOBT_LOCUS12738</name>
</gene>
<evidence type="ECO:0000313" key="4">
    <source>
        <dbReference type="Proteomes" id="UP001152888"/>
    </source>
</evidence>
<dbReference type="GO" id="GO:0031032">
    <property type="term" value="P:actomyosin structure organization"/>
    <property type="evidence" value="ECO:0007669"/>
    <property type="project" value="TreeGrafter"/>
</dbReference>
<proteinExistence type="predicted"/>
<dbReference type="PANTHER" id="PTHR23280:SF21">
    <property type="entry name" value="PROTEIN 4.1 HOMOLOG"/>
    <property type="match status" value="1"/>
</dbReference>
<protein>
    <recommendedName>
        <fullName evidence="2">Band 4.1 C-terminal domain-containing protein</fullName>
    </recommendedName>
</protein>
<feature type="compositionally biased region" description="Basic and acidic residues" evidence="1">
    <location>
        <begin position="78"/>
        <end position="97"/>
    </location>
</feature>
<keyword evidence="4" id="KW-1185">Reference proteome</keyword>
<feature type="region of interest" description="Disordered" evidence="1">
    <location>
        <begin position="77"/>
        <end position="166"/>
    </location>
</feature>
<dbReference type="PANTHER" id="PTHR23280">
    <property type="entry name" value="4.1 G PROTEIN"/>
    <property type="match status" value="1"/>
</dbReference>
<sequence>MVLYTIICNFSLINSFPITVDPVFVSYPYLQNPAPLMFSSFDYVYMFFYTFPSPTNQADAPKDSPFVTARAVTTRTAMTHEDLETNAKTQQLEEKTVARSTTKSATRQEQRTVTQEVKTTSTVVSGDQLGRRDSLSSTSSGDSGTPIDPPDDPNHPYYNSPIYKDDIPGEGIVQTESVIYRGDPTVVHSTTNVPVVATESRKVNLTSDDGSYSATGEIVSSQTISSKTRTVETITYKTERDGVVETRVEQKITIQSDGDPIDHDRALAEAIQEATAMNPDMTVEKIEIQQQTSQPQ</sequence>
<accession>A0A9P0KQG0</accession>
<organism evidence="3 4">
    <name type="scientific">Acanthoscelides obtectus</name>
    <name type="common">Bean weevil</name>
    <name type="synonym">Bruchus obtectus</name>
    <dbReference type="NCBI Taxonomy" id="200917"/>
    <lineage>
        <taxon>Eukaryota</taxon>
        <taxon>Metazoa</taxon>
        <taxon>Ecdysozoa</taxon>
        <taxon>Arthropoda</taxon>
        <taxon>Hexapoda</taxon>
        <taxon>Insecta</taxon>
        <taxon>Pterygota</taxon>
        <taxon>Neoptera</taxon>
        <taxon>Endopterygota</taxon>
        <taxon>Coleoptera</taxon>
        <taxon>Polyphaga</taxon>
        <taxon>Cucujiformia</taxon>
        <taxon>Chrysomeloidea</taxon>
        <taxon>Chrysomelidae</taxon>
        <taxon>Bruchinae</taxon>
        <taxon>Bruchini</taxon>
        <taxon>Acanthoscelides</taxon>
    </lineage>
</organism>